<dbReference type="Pfam" id="PF04397">
    <property type="entry name" value="LytTR"/>
    <property type="match status" value="1"/>
</dbReference>
<accession>A0A9X3WD09</accession>
<dbReference type="SUPFAM" id="SSF52172">
    <property type="entry name" value="CheY-like"/>
    <property type="match status" value="1"/>
</dbReference>
<protein>
    <submittedName>
        <fullName evidence="4">LytTR family DNA-binding domain-containing protein</fullName>
    </submittedName>
</protein>
<dbReference type="SMART" id="SM00448">
    <property type="entry name" value="REC"/>
    <property type="match status" value="1"/>
</dbReference>
<dbReference type="SMART" id="SM00850">
    <property type="entry name" value="LytTR"/>
    <property type="match status" value="1"/>
</dbReference>
<dbReference type="RefSeq" id="WP_272446659.1">
    <property type="nucleotide sequence ID" value="NZ_JAMQKC010000011.1"/>
</dbReference>
<feature type="domain" description="Response regulatory" evidence="2">
    <location>
        <begin position="5"/>
        <end position="120"/>
    </location>
</feature>
<evidence type="ECO:0000256" key="1">
    <source>
        <dbReference type="PROSITE-ProRule" id="PRU00169"/>
    </source>
</evidence>
<dbReference type="PANTHER" id="PTHR37299">
    <property type="entry name" value="TRANSCRIPTIONAL REGULATOR-RELATED"/>
    <property type="match status" value="1"/>
</dbReference>
<keyword evidence="4" id="KW-0238">DNA-binding</keyword>
<dbReference type="InterPro" id="IPR046947">
    <property type="entry name" value="LytR-like"/>
</dbReference>
<dbReference type="Pfam" id="PF00072">
    <property type="entry name" value="Response_reg"/>
    <property type="match status" value="1"/>
</dbReference>
<dbReference type="GO" id="GO:0003677">
    <property type="term" value="F:DNA binding"/>
    <property type="evidence" value="ECO:0007669"/>
    <property type="project" value="UniProtKB-KW"/>
</dbReference>
<gene>
    <name evidence="4" type="ORF">NC799_11850</name>
</gene>
<evidence type="ECO:0000313" key="4">
    <source>
        <dbReference type="EMBL" id="MDC3417590.1"/>
    </source>
</evidence>
<evidence type="ECO:0000313" key="5">
    <source>
        <dbReference type="Proteomes" id="UP001145069"/>
    </source>
</evidence>
<feature type="domain" description="HTH LytTR-type" evidence="3">
    <location>
        <begin position="135"/>
        <end position="238"/>
    </location>
</feature>
<keyword evidence="5" id="KW-1185">Reference proteome</keyword>
<dbReference type="AlphaFoldDB" id="A0A9X3WD09"/>
<organism evidence="4 5">
    <name type="scientific">Aquibacillus salsiterrae</name>
    <dbReference type="NCBI Taxonomy" id="2950439"/>
    <lineage>
        <taxon>Bacteria</taxon>
        <taxon>Bacillati</taxon>
        <taxon>Bacillota</taxon>
        <taxon>Bacilli</taxon>
        <taxon>Bacillales</taxon>
        <taxon>Bacillaceae</taxon>
        <taxon>Aquibacillus</taxon>
    </lineage>
</organism>
<dbReference type="InterPro" id="IPR001789">
    <property type="entry name" value="Sig_transdc_resp-reg_receiver"/>
</dbReference>
<reference evidence="4" key="1">
    <citation type="submission" date="2022-06" db="EMBL/GenBank/DDBJ databases">
        <title>Aquibacillus sp. a new bacterium isolated from soil saline samples.</title>
        <authorList>
            <person name="Galisteo C."/>
            <person name="De La Haba R."/>
            <person name="Sanchez-Porro C."/>
            <person name="Ventosa A."/>
        </authorList>
    </citation>
    <scope>NUCLEOTIDE SEQUENCE</scope>
    <source>
        <strain evidence="4">3ASR75-54</strain>
    </source>
</reference>
<dbReference type="PANTHER" id="PTHR37299:SF1">
    <property type="entry name" value="STAGE 0 SPORULATION PROTEIN A HOMOLOG"/>
    <property type="match status" value="1"/>
</dbReference>
<feature type="modified residue" description="4-aspartylphosphate" evidence="1">
    <location>
        <position position="57"/>
    </location>
</feature>
<name>A0A9X3WD09_9BACI</name>
<dbReference type="InterPro" id="IPR011006">
    <property type="entry name" value="CheY-like_superfamily"/>
</dbReference>
<proteinExistence type="predicted"/>
<comment type="caution">
    <text evidence="4">The sequence shown here is derived from an EMBL/GenBank/DDBJ whole genome shotgun (WGS) entry which is preliminary data.</text>
</comment>
<evidence type="ECO:0000259" key="2">
    <source>
        <dbReference type="PROSITE" id="PS50110"/>
    </source>
</evidence>
<dbReference type="GO" id="GO:0000156">
    <property type="term" value="F:phosphorelay response regulator activity"/>
    <property type="evidence" value="ECO:0007669"/>
    <property type="project" value="InterPro"/>
</dbReference>
<dbReference type="EMBL" id="JAMQKC010000011">
    <property type="protein sequence ID" value="MDC3417590.1"/>
    <property type="molecule type" value="Genomic_DNA"/>
</dbReference>
<dbReference type="Proteomes" id="UP001145069">
    <property type="component" value="Unassembled WGS sequence"/>
</dbReference>
<dbReference type="Gene3D" id="2.40.50.1020">
    <property type="entry name" value="LytTr DNA-binding domain"/>
    <property type="match status" value="1"/>
</dbReference>
<dbReference type="InterPro" id="IPR007492">
    <property type="entry name" value="LytTR_DNA-bd_dom"/>
</dbReference>
<dbReference type="PROSITE" id="PS50930">
    <property type="entry name" value="HTH_LYTTR"/>
    <property type="match status" value="1"/>
</dbReference>
<keyword evidence="1" id="KW-0597">Phosphoprotein</keyword>
<dbReference type="Gene3D" id="3.40.50.2300">
    <property type="match status" value="1"/>
</dbReference>
<dbReference type="PROSITE" id="PS50110">
    <property type="entry name" value="RESPONSE_REGULATORY"/>
    <property type="match status" value="1"/>
</dbReference>
<evidence type="ECO:0000259" key="3">
    <source>
        <dbReference type="PROSITE" id="PS50930"/>
    </source>
</evidence>
<sequence length="240" mass="27990">MTNINVIIAEDNPDAQEIISSFLKPLDDFTVTGIVDNGESLIDTVANKSETQLIIVDIDMPKIDGITAVESCLKINPHLKVIFTTAYDQFAVKAFDLNALDYVLKPIKKDRLYIALQRVKSSIPNQEDHLKQNLLTIKMDRISYFIPLYKIIFIEKDSRKTIIHTKEQHYETNEPLDSIFRKLDNHFFRTHRSFIINTTYLSHITFEGETYFAHFRNYPNYAHVSKLRINELYNKLTYPN</sequence>